<accession>A0A803KWU7</accession>
<dbReference type="GO" id="GO:0008270">
    <property type="term" value="F:zinc ion binding"/>
    <property type="evidence" value="ECO:0007669"/>
    <property type="project" value="InterPro"/>
</dbReference>
<name>A0A803KWU7_CHEQI</name>
<dbReference type="GO" id="GO:0005852">
    <property type="term" value="C:eukaryotic translation initiation factor 3 complex"/>
    <property type="evidence" value="ECO:0007669"/>
    <property type="project" value="InterPro"/>
</dbReference>
<evidence type="ECO:0000256" key="4">
    <source>
        <dbReference type="SAM" id="MobiDB-lite"/>
    </source>
</evidence>
<sequence>MRNGRGRRKFEFIDGSITKPTDKERLLDWRCVQAMLVQWILNTIDPSVKQTIPYFEEAEPLWNLLRDHEERFHQFLYGINEELVRSNLLSQYPFPTLDRAYQTLIQEERLRNSSRVPSERDDVLTFAVRTDGTRYGNNSYNGRDKSDFKCSYCDRYGHDVKNCFSKNGYPAWWGDRPRTPSRGSGRGRGNVASSQQQQQHMAGASGRGKGGAEVRVVATGSLGASSSSGDANTTSLPVEEANFKATTELFSRKGDGKTLDSFIPKSESDFLEYAELISHKLRPYEKSYHYVGLLKAVMRLSTASLKAANAKEVAASVTAIANEKLKAEKDANADEEARTELAKYAELAKYGLDEEASN</sequence>
<organism evidence="5 6">
    <name type="scientific">Chenopodium quinoa</name>
    <name type="common">Quinoa</name>
    <dbReference type="NCBI Taxonomy" id="63459"/>
    <lineage>
        <taxon>Eukaryota</taxon>
        <taxon>Viridiplantae</taxon>
        <taxon>Streptophyta</taxon>
        <taxon>Embryophyta</taxon>
        <taxon>Tracheophyta</taxon>
        <taxon>Spermatophyta</taxon>
        <taxon>Magnoliopsida</taxon>
        <taxon>eudicotyledons</taxon>
        <taxon>Gunneridae</taxon>
        <taxon>Pentapetalae</taxon>
        <taxon>Caryophyllales</taxon>
        <taxon>Chenopodiaceae</taxon>
        <taxon>Chenopodioideae</taxon>
        <taxon>Atripliceae</taxon>
        <taxon>Chenopodium</taxon>
    </lineage>
</organism>
<dbReference type="PANTHER" id="PTHR21681">
    <property type="entry name" value="EUKARYOTIC TRANSLATION INITIATION FACTOR 3 SUBUNIT J"/>
    <property type="match status" value="1"/>
</dbReference>
<dbReference type="Gene3D" id="1.10.246.60">
    <property type="entry name" value="Eukaryotic translation initiation factor 3 like domains"/>
    <property type="match status" value="1"/>
</dbReference>
<proteinExistence type="predicted"/>
<evidence type="ECO:0008006" key="7">
    <source>
        <dbReference type="Google" id="ProtNLM"/>
    </source>
</evidence>
<dbReference type="PANTHER" id="PTHR21681:SF0">
    <property type="entry name" value="EUKARYOTIC TRANSLATION INITIATION FACTOR 3 SUBUNIT J"/>
    <property type="match status" value="1"/>
</dbReference>
<dbReference type="GO" id="GO:0003676">
    <property type="term" value="F:nucleic acid binding"/>
    <property type="evidence" value="ECO:0007669"/>
    <property type="project" value="InterPro"/>
</dbReference>
<dbReference type="GO" id="GO:0003743">
    <property type="term" value="F:translation initiation factor activity"/>
    <property type="evidence" value="ECO:0007669"/>
    <property type="project" value="UniProtKB-KW"/>
</dbReference>
<feature type="region of interest" description="Disordered" evidence="4">
    <location>
        <begin position="174"/>
        <end position="212"/>
    </location>
</feature>
<dbReference type="EnsemblPlants" id="AUR62003505-RA">
    <property type="protein sequence ID" value="AUR62003505-RA:cds"/>
    <property type="gene ID" value="AUR62003505"/>
</dbReference>
<dbReference type="InterPro" id="IPR036875">
    <property type="entry name" value="Znf_CCHC_sf"/>
</dbReference>
<dbReference type="Proteomes" id="UP000596660">
    <property type="component" value="Unplaced"/>
</dbReference>
<keyword evidence="3" id="KW-0648">Protein biosynthesis</keyword>
<keyword evidence="6" id="KW-1185">Reference proteome</keyword>
<dbReference type="SUPFAM" id="SSF57756">
    <property type="entry name" value="Retrovirus zinc finger-like domains"/>
    <property type="match status" value="1"/>
</dbReference>
<evidence type="ECO:0000256" key="3">
    <source>
        <dbReference type="ARBA" id="ARBA00022917"/>
    </source>
</evidence>
<reference evidence="5" key="1">
    <citation type="journal article" date="2017" name="Nature">
        <title>The genome of Chenopodium quinoa.</title>
        <authorList>
            <person name="Jarvis D.E."/>
            <person name="Ho Y.S."/>
            <person name="Lightfoot D.J."/>
            <person name="Schmoeckel S.M."/>
            <person name="Li B."/>
            <person name="Borm T.J.A."/>
            <person name="Ohyanagi H."/>
            <person name="Mineta K."/>
            <person name="Michell C.T."/>
            <person name="Saber N."/>
            <person name="Kharbatia N.M."/>
            <person name="Rupper R.R."/>
            <person name="Sharp A.R."/>
            <person name="Dally N."/>
            <person name="Boughton B.A."/>
            <person name="Woo Y.H."/>
            <person name="Gao G."/>
            <person name="Schijlen E.G.W.M."/>
            <person name="Guo X."/>
            <person name="Momin A.A."/>
            <person name="Negrao S."/>
            <person name="Al-Babili S."/>
            <person name="Gehring C."/>
            <person name="Roessner U."/>
            <person name="Jung C."/>
            <person name="Murphy K."/>
            <person name="Arold S.T."/>
            <person name="Gojobori T."/>
            <person name="van der Linden C.G."/>
            <person name="van Loo E.N."/>
            <person name="Jellen E.N."/>
            <person name="Maughan P.J."/>
            <person name="Tester M."/>
        </authorList>
    </citation>
    <scope>NUCLEOTIDE SEQUENCE [LARGE SCALE GENOMIC DNA]</scope>
    <source>
        <strain evidence="5">cv. PI 614886</strain>
    </source>
</reference>
<protein>
    <recommendedName>
        <fullName evidence="7">Eukaryotic translation initiation factor 3 30 kDa subunit</fullName>
    </recommendedName>
</protein>
<evidence type="ECO:0000256" key="2">
    <source>
        <dbReference type="ARBA" id="ARBA00022540"/>
    </source>
</evidence>
<dbReference type="Pfam" id="PF08597">
    <property type="entry name" value="eIF3_subunit"/>
    <property type="match status" value="1"/>
</dbReference>
<dbReference type="AlphaFoldDB" id="A0A803KWU7"/>
<evidence type="ECO:0000256" key="1">
    <source>
        <dbReference type="ARBA" id="ARBA00022490"/>
    </source>
</evidence>
<feature type="compositionally biased region" description="Polar residues" evidence="4">
    <location>
        <begin position="191"/>
        <end position="200"/>
    </location>
</feature>
<keyword evidence="1" id="KW-0963">Cytoplasm</keyword>
<dbReference type="FunFam" id="1.10.246.60:FF:000002">
    <property type="entry name" value="Eukaryotic translation initiation factor 3 subunit J"/>
    <property type="match status" value="1"/>
</dbReference>
<evidence type="ECO:0000313" key="5">
    <source>
        <dbReference type="EnsemblPlants" id="AUR62003505-RA:cds"/>
    </source>
</evidence>
<dbReference type="Gramene" id="AUR62003505-RA">
    <property type="protein sequence ID" value="AUR62003505-RA:cds"/>
    <property type="gene ID" value="AUR62003505"/>
</dbReference>
<reference evidence="5" key="2">
    <citation type="submission" date="2021-03" db="UniProtKB">
        <authorList>
            <consortium name="EnsemblPlants"/>
        </authorList>
    </citation>
    <scope>IDENTIFICATION</scope>
</reference>
<keyword evidence="2" id="KW-0396">Initiation factor</keyword>
<evidence type="ECO:0000313" key="6">
    <source>
        <dbReference type="Proteomes" id="UP000596660"/>
    </source>
</evidence>
<dbReference type="InterPro" id="IPR013906">
    <property type="entry name" value="eIF3j"/>
</dbReference>
<dbReference type="InterPro" id="IPR023194">
    <property type="entry name" value="eIF3-like_dom_sf"/>
</dbReference>